<dbReference type="PROSITE" id="PS51257">
    <property type="entry name" value="PROKAR_LIPOPROTEIN"/>
    <property type="match status" value="1"/>
</dbReference>
<dbReference type="AlphaFoldDB" id="A0A1D8KCA4"/>
<dbReference type="Gene3D" id="1.10.287.470">
    <property type="entry name" value="Helix hairpin bin"/>
    <property type="match status" value="1"/>
</dbReference>
<dbReference type="GO" id="GO:0015562">
    <property type="term" value="F:efflux transmembrane transporter activity"/>
    <property type="evidence" value="ECO:0007669"/>
    <property type="project" value="TreeGrafter"/>
</dbReference>
<dbReference type="EMBL" id="CP017448">
    <property type="protein sequence ID" value="AOV18580.1"/>
    <property type="molecule type" value="Genomic_DNA"/>
</dbReference>
<dbReference type="PANTHER" id="PTHR30469">
    <property type="entry name" value="MULTIDRUG RESISTANCE PROTEIN MDTA"/>
    <property type="match status" value="1"/>
</dbReference>
<name>A0A1D8KCA4_9GAMM</name>
<protein>
    <submittedName>
        <fullName evidence="6">Uncharacterized protein</fullName>
    </submittedName>
</protein>
<evidence type="ECO:0000313" key="7">
    <source>
        <dbReference type="Proteomes" id="UP000095342"/>
    </source>
</evidence>
<keyword evidence="2" id="KW-0175">Coiled coil</keyword>
<keyword evidence="7" id="KW-1185">Reference proteome</keyword>
<evidence type="ECO:0000259" key="5">
    <source>
        <dbReference type="Pfam" id="PF25989"/>
    </source>
</evidence>
<dbReference type="InterPro" id="IPR058624">
    <property type="entry name" value="MdtA-like_HH"/>
</dbReference>
<dbReference type="Pfam" id="PF25876">
    <property type="entry name" value="HH_MFP_RND"/>
    <property type="match status" value="1"/>
</dbReference>
<dbReference type="InterPro" id="IPR058625">
    <property type="entry name" value="MdtA-like_BSH"/>
</dbReference>
<dbReference type="Pfam" id="PF25989">
    <property type="entry name" value="YknX_C"/>
    <property type="match status" value="1"/>
</dbReference>
<feature type="domain" description="YknX-like C-terminal permuted SH3-like" evidence="5">
    <location>
        <begin position="293"/>
        <end position="360"/>
    </location>
</feature>
<proteinExistence type="inferred from homology"/>
<accession>A0A1D8KCA4</accession>
<dbReference type="Gene3D" id="2.40.50.100">
    <property type="match status" value="1"/>
</dbReference>
<dbReference type="KEGG" id="aaeo:BJI67_11025"/>
<evidence type="ECO:0000256" key="1">
    <source>
        <dbReference type="ARBA" id="ARBA00009477"/>
    </source>
</evidence>
<feature type="coiled-coil region" evidence="2">
    <location>
        <begin position="106"/>
        <end position="133"/>
    </location>
</feature>
<dbReference type="Gene3D" id="2.40.30.170">
    <property type="match status" value="1"/>
</dbReference>
<comment type="similarity">
    <text evidence="1">Belongs to the membrane fusion protein (MFP) (TC 8.A.1) family.</text>
</comment>
<dbReference type="Pfam" id="PF25917">
    <property type="entry name" value="BSH_RND"/>
    <property type="match status" value="1"/>
</dbReference>
<dbReference type="InterPro" id="IPR006143">
    <property type="entry name" value="RND_pump_MFP"/>
</dbReference>
<dbReference type="Proteomes" id="UP000095342">
    <property type="component" value="Chromosome"/>
</dbReference>
<organism evidence="6 7">
    <name type="scientific">Acidihalobacter aeolianus</name>
    <dbReference type="NCBI Taxonomy" id="2792603"/>
    <lineage>
        <taxon>Bacteria</taxon>
        <taxon>Pseudomonadati</taxon>
        <taxon>Pseudomonadota</taxon>
        <taxon>Gammaproteobacteria</taxon>
        <taxon>Chromatiales</taxon>
        <taxon>Ectothiorhodospiraceae</taxon>
        <taxon>Acidihalobacter</taxon>
    </lineage>
</organism>
<gene>
    <name evidence="6" type="ORF">BJI67_11025</name>
</gene>
<dbReference type="InterPro" id="IPR058637">
    <property type="entry name" value="YknX-like_C"/>
</dbReference>
<evidence type="ECO:0000256" key="2">
    <source>
        <dbReference type="SAM" id="Coils"/>
    </source>
</evidence>
<evidence type="ECO:0000313" key="6">
    <source>
        <dbReference type="EMBL" id="AOV18580.1"/>
    </source>
</evidence>
<evidence type="ECO:0000259" key="3">
    <source>
        <dbReference type="Pfam" id="PF25876"/>
    </source>
</evidence>
<dbReference type="NCBIfam" id="TIGR01730">
    <property type="entry name" value="RND_mfp"/>
    <property type="match status" value="1"/>
</dbReference>
<feature type="domain" description="Multidrug resistance protein MdtA-like alpha-helical hairpin" evidence="3">
    <location>
        <begin position="107"/>
        <end position="175"/>
    </location>
</feature>
<dbReference type="GO" id="GO:1990281">
    <property type="term" value="C:efflux pump complex"/>
    <property type="evidence" value="ECO:0007669"/>
    <property type="project" value="TreeGrafter"/>
</dbReference>
<reference evidence="6 7" key="1">
    <citation type="submission" date="2016-09" db="EMBL/GenBank/DDBJ databases">
        <title>Acidihalobacter prosperus V6 (DSM14174).</title>
        <authorList>
            <person name="Khaleque H.N."/>
            <person name="Ramsay J.P."/>
            <person name="Murphy R.J.T."/>
            <person name="Kaksonen A.H."/>
            <person name="Boxall N.J."/>
            <person name="Watkin E.L.J."/>
        </authorList>
    </citation>
    <scope>NUCLEOTIDE SEQUENCE [LARGE SCALE GENOMIC DNA]</scope>
    <source>
        <strain evidence="6 7">V6</strain>
    </source>
</reference>
<sequence>MQSGKWISRVVPLLALGLLAGCGGKEQGSSAHIASEAAVSARVETVAMRSLPAYADFPGSVTSADHVVVASRLMGYVQGLRVHDGQHVRAGELLLTIDPSDVRNGIAQAKANLAKAEAALADAAANQKRYKSLYEQQAVPAQQYERMHLAYQVARGNVQAARAALASARTQLHYAEVRAPFAGTVVGKQVSDGQLAAPGQPLLTLEGAAHLQVVTQVSGQAYDHLKLGQRVAVEVGGLGAAPLTLQATVERLVSSADPMTHTHTVKLALPAASQVQPGDYVRVRIIVGQHSGILVPAAAVQRRGGIDGVFVVDAHGVAHFRMVRPGESVGGDVEIMAGLVSGDRVVISAQEQLDNGDRVSAEG</sequence>
<dbReference type="Gene3D" id="2.40.420.20">
    <property type="match status" value="1"/>
</dbReference>
<dbReference type="SUPFAM" id="SSF111369">
    <property type="entry name" value="HlyD-like secretion proteins"/>
    <property type="match status" value="1"/>
</dbReference>
<evidence type="ECO:0000259" key="4">
    <source>
        <dbReference type="Pfam" id="PF25917"/>
    </source>
</evidence>
<feature type="domain" description="Multidrug resistance protein MdtA-like barrel-sandwich hybrid" evidence="4">
    <location>
        <begin position="67"/>
        <end position="201"/>
    </location>
</feature>